<evidence type="ECO:0000313" key="2">
    <source>
        <dbReference type="EMBL" id="OGX92095.1"/>
    </source>
</evidence>
<evidence type="ECO:0000259" key="1">
    <source>
        <dbReference type="Pfam" id="PF16289"/>
    </source>
</evidence>
<dbReference type="OrthoDB" id="8685584at2"/>
<gene>
    <name evidence="2" type="ORF">BEN49_17270</name>
</gene>
<dbReference type="RefSeq" id="WP_070739603.1">
    <property type="nucleotide sequence ID" value="NZ_MDZA01000013.1"/>
</dbReference>
<dbReference type="EMBL" id="MDZA01000013">
    <property type="protein sequence ID" value="OGX92095.1"/>
    <property type="molecule type" value="Genomic_DNA"/>
</dbReference>
<dbReference type="Proteomes" id="UP000177506">
    <property type="component" value="Unassembled WGS sequence"/>
</dbReference>
<keyword evidence="3" id="KW-1185">Reference proteome</keyword>
<evidence type="ECO:0000313" key="3">
    <source>
        <dbReference type="Proteomes" id="UP000177506"/>
    </source>
</evidence>
<organism evidence="2 3">
    <name type="scientific">Hymenobacter coccineus</name>
    <dbReference type="NCBI Taxonomy" id="1908235"/>
    <lineage>
        <taxon>Bacteria</taxon>
        <taxon>Pseudomonadati</taxon>
        <taxon>Bacteroidota</taxon>
        <taxon>Cytophagia</taxon>
        <taxon>Cytophagales</taxon>
        <taxon>Hymenobacteraceae</taxon>
        <taxon>Hymenobacter</taxon>
    </lineage>
</organism>
<dbReference type="Pfam" id="PF16289">
    <property type="entry name" value="PIN_12"/>
    <property type="match status" value="1"/>
</dbReference>
<dbReference type="InterPro" id="IPR032557">
    <property type="entry name" value="DUF4935"/>
</dbReference>
<reference evidence="2 3" key="1">
    <citation type="submission" date="2016-08" db="EMBL/GenBank/DDBJ databases">
        <title>Hymenobacter coccineus sp. nov., Hymenobacter lapidarius sp. nov. and Hymenobacter glacialis sp. nov., isolated from Antarctic soil.</title>
        <authorList>
            <person name="Sedlacek I."/>
            <person name="Kralova S."/>
            <person name="Kyrova K."/>
            <person name="Maslanova I."/>
            <person name="Stankova E."/>
            <person name="Vrbovska V."/>
            <person name="Nemec M."/>
            <person name="Bartak M."/>
            <person name="Svec P."/>
            <person name="Busse H.-J."/>
            <person name="Pantucek R."/>
        </authorList>
    </citation>
    <scope>NUCLEOTIDE SEQUENCE [LARGE SCALE GENOMIC DNA]</scope>
    <source>
        <strain evidence="2 3">CCM 8649</strain>
    </source>
</reference>
<protein>
    <recommendedName>
        <fullName evidence="1">DUF4935 domain-containing protein</fullName>
    </recommendedName>
</protein>
<name>A0A1G1TMP6_9BACT</name>
<comment type="caution">
    <text evidence="2">The sequence shown here is derived from an EMBL/GenBank/DDBJ whole genome shotgun (WGS) entry which is preliminary data.</text>
</comment>
<dbReference type="AlphaFoldDB" id="A0A1G1TMP6"/>
<proteinExistence type="predicted"/>
<feature type="domain" description="DUF4935" evidence="1">
    <location>
        <begin position="4"/>
        <end position="182"/>
    </location>
</feature>
<accession>A0A1G1TMP6</accession>
<sequence>MIKILVDTCTWLDLAKGADQSKFINIIEELIGLHEVAFIVPQIVLDEFDRNKERVIHDGTKSLSSVFGRVKDIVSEFGDPQDKEAALKQLNDVRHRLPSLVETAAFNISRIETMLKKATVVPSTDAVLIRAAQRAIDKRAPFHLPKNSMADAMLMEIYADCIAEPGSEEDQFAFVTHNKEDFGAVNKQHPHPDFAASFSADKSHYFIKLIDALRHFRPELMSDIEAEQEWEEVPRTFTEILEVQKELYDKIWYNRHKNLVYKAKHGIDGITKKDVELGKAAAKKKEEKYGKANLGPYDDFEWGMLNGKLSAIRWVTGSEWDFLDT</sequence>